<evidence type="ECO:0000256" key="1">
    <source>
        <dbReference type="SAM" id="Phobius"/>
    </source>
</evidence>
<evidence type="ECO:0000313" key="2">
    <source>
        <dbReference type="EMBL" id="RXK36130.1"/>
    </source>
</evidence>
<name>A0A4V1M399_TREME</name>
<keyword evidence="1" id="KW-1133">Transmembrane helix</keyword>
<protein>
    <submittedName>
        <fullName evidence="2">Uncharacterized protein</fullName>
    </submittedName>
</protein>
<dbReference type="VEuPathDB" id="FungiDB:TREMEDRAFT_58597"/>
<comment type="caution">
    <text evidence="2">The sequence shown here is derived from an EMBL/GenBank/DDBJ whole genome shotgun (WGS) entry which is preliminary data.</text>
</comment>
<evidence type="ECO:0000313" key="3">
    <source>
        <dbReference type="Proteomes" id="UP000289152"/>
    </source>
</evidence>
<dbReference type="InParanoid" id="A0A4V1M399"/>
<gene>
    <name evidence="2" type="ORF">M231_06621</name>
</gene>
<reference evidence="2 3" key="1">
    <citation type="submission" date="2016-06" db="EMBL/GenBank/DDBJ databases">
        <title>Evolution of pathogenesis and genome organization in the Tremellales.</title>
        <authorList>
            <person name="Cuomo C."/>
            <person name="Litvintseva A."/>
            <person name="Heitman J."/>
            <person name="Chen Y."/>
            <person name="Sun S."/>
            <person name="Springer D."/>
            <person name="Dromer F."/>
            <person name="Young S."/>
            <person name="Zeng Q."/>
            <person name="Chapman S."/>
            <person name="Gujja S."/>
            <person name="Saif S."/>
            <person name="Birren B."/>
        </authorList>
    </citation>
    <scope>NUCLEOTIDE SEQUENCE [LARGE SCALE GENOMIC DNA]</scope>
    <source>
        <strain evidence="2 3">ATCC 28783</strain>
    </source>
</reference>
<dbReference type="OrthoDB" id="2573119at2759"/>
<dbReference type="Proteomes" id="UP000289152">
    <property type="component" value="Unassembled WGS sequence"/>
</dbReference>
<keyword evidence="3" id="KW-1185">Reference proteome</keyword>
<feature type="transmembrane region" description="Helical" evidence="1">
    <location>
        <begin position="45"/>
        <end position="64"/>
    </location>
</feature>
<proteinExistence type="predicted"/>
<accession>A0A4V1M399</accession>
<keyword evidence="1" id="KW-0812">Transmembrane</keyword>
<keyword evidence="1" id="KW-0472">Membrane</keyword>
<dbReference type="EMBL" id="SDIL01000108">
    <property type="protein sequence ID" value="RXK36130.1"/>
    <property type="molecule type" value="Genomic_DNA"/>
</dbReference>
<dbReference type="AlphaFoldDB" id="A0A4V1M399"/>
<organism evidence="2 3">
    <name type="scientific">Tremella mesenterica</name>
    <name type="common">Jelly fungus</name>
    <dbReference type="NCBI Taxonomy" id="5217"/>
    <lineage>
        <taxon>Eukaryota</taxon>
        <taxon>Fungi</taxon>
        <taxon>Dikarya</taxon>
        <taxon>Basidiomycota</taxon>
        <taxon>Agaricomycotina</taxon>
        <taxon>Tremellomycetes</taxon>
        <taxon>Tremellales</taxon>
        <taxon>Tremellaceae</taxon>
        <taxon>Tremella</taxon>
    </lineage>
</organism>
<sequence>MSKPIQTSRRPRKTRLDNTGIGGQVVSSVKRGIQKEDLHQRNRRLVVLLAVAFTGFVILTAFWISRLYVNIKSTGGVWELIRRLRIMLAEAGKTGGVLEHVVEEL</sequence>